<reference evidence="3 4" key="2">
    <citation type="journal article" date="2014" name="PLoS Genet.">
        <title>Phylogenetically driven sequencing of extremely halophilic archaea reveals strategies for static and dynamic osmo-response.</title>
        <authorList>
            <person name="Becker E.A."/>
            <person name="Seitzer P.M."/>
            <person name="Tritt A."/>
            <person name="Larsen D."/>
            <person name="Krusor M."/>
            <person name="Yao A.I."/>
            <person name="Wu D."/>
            <person name="Madern D."/>
            <person name="Eisen J.A."/>
            <person name="Darling A.E."/>
            <person name="Facciotti M.T."/>
        </authorList>
    </citation>
    <scope>NUCLEOTIDE SEQUENCE [LARGE SCALE GENOMIC DNA]</scope>
    <source>
        <strain evidence="3 4">AJ5</strain>
    </source>
</reference>
<feature type="transmembrane region" description="Helical" evidence="1">
    <location>
        <begin position="48"/>
        <end position="68"/>
    </location>
</feature>
<feature type="transmembrane region" description="Helical" evidence="1">
    <location>
        <begin position="21"/>
        <end position="42"/>
    </location>
</feature>
<dbReference type="EMBL" id="CP019285">
    <property type="protein sequence ID" value="APW96429.1"/>
    <property type="molecule type" value="Genomic_DNA"/>
</dbReference>
<dbReference type="KEGG" id="hlc:CHINAEXTREME01020"/>
<dbReference type="STRING" id="358396.CHINAEXTREME_01020"/>
<dbReference type="AlphaFoldDB" id="M0LIH4"/>
<keyword evidence="1" id="KW-0812">Transmembrane</keyword>
<reference evidence="2 5" key="1">
    <citation type="journal article" date="2011" name="J. Bacteriol.">
        <title>Genome sequence of Halobiforma lacisalsi AJ5, an extremely halophilic archaeon which harbors a bop gene.</title>
        <authorList>
            <person name="Jiang X."/>
            <person name="Wang S."/>
            <person name="Cheng H."/>
            <person name="Huo Y."/>
            <person name="Zhang X."/>
            <person name="Zhu X."/>
            <person name="Han X."/>
            <person name="Ni P."/>
            <person name="Wu M."/>
        </authorList>
    </citation>
    <scope>NUCLEOTIDE SEQUENCE [LARGE SCALE GENOMIC DNA]</scope>
    <source>
        <strain evidence="2 5">AJ5</strain>
    </source>
</reference>
<name>M0LIH4_NATLA</name>
<dbReference type="eggNOG" id="arCOG09071">
    <property type="taxonomic scope" value="Archaea"/>
</dbReference>
<dbReference type="GeneID" id="30919662"/>
<feature type="transmembrane region" description="Helical" evidence="1">
    <location>
        <begin position="89"/>
        <end position="107"/>
    </location>
</feature>
<evidence type="ECO:0000313" key="3">
    <source>
        <dbReference type="EMBL" id="EMA31800.1"/>
    </source>
</evidence>
<feature type="transmembrane region" description="Helical" evidence="1">
    <location>
        <begin position="113"/>
        <end position="131"/>
    </location>
</feature>
<feature type="transmembrane region" description="Helical" evidence="1">
    <location>
        <begin position="188"/>
        <end position="205"/>
    </location>
</feature>
<reference evidence="2" key="3">
    <citation type="submission" date="2017-01" db="EMBL/GenBank/DDBJ databases">
        <authorList>
            <person name="Mah S.A."/>
            <person name="Swanson W.J."/>
            <person name="Moy G.W."/>
            <person name="Vacquier V.D."/>
        </authorList>
    </citation>
    <scope>NUCLEOTIDE SEQUENCE</scope>
    <source>
        <strain evidence="2">AJ5</strain>
    </source>
</reference>
<dbReference type="EMBL" id="AOLZ01000043">
    <property type="protein sequence ID" value="EMA31800.1"/>
    <property type="molecule type" value="Genomic_DNA"/>
</dbReference>
<keyword evidence="1" id="KW-1133">Transmembrane helix</keyword>
<accession>M0LIH4</accession>
<sequence length="306" mass="32705">MSLEHGRPLADPEPPDIGFQAGFGFYLGLVAGGFAAVVGAFADVAAVTLLGVLPTTVTAVTIVGHVLGKRAVGLPERIGRSWRTRAAPYLPAIVFGAVAFVPGVTALTVPTRHLVVTAIFALVVGVAGFGLERLCRNQYVEAVTADDPVVSWNYEPAGFLQGGAWALLVALVIVAGVTSLVAGNAFGLFWIAYGVLVIAWDRFDFGGNGAKRGGKRFSLDAGDTDRTVGELRAHRRGIRLDRGRASKLVPWERIADVELTDDELVLERSRRFDLRCDRDAIDDPEAVLEGIERARQRETGTVDGSK</sequence>
<evidence type="ECO:0000313" key="5">
    <source>
        <dbReference type="Proteomes" id="UP000186547"/>
    </source>
</evidence>
<keyword evidence="1" id="KW-0472">Membrane</keyword>
<dbReference type="RefSeq" id="WP_007142377.1">
    <property type="nucleotide sequence ID" value="NZ_AOLZ01000043.1"/>
</dbReference>
<dbReference type="Proteomes" id="UP000011555">
    <property type="component" value="Unassembled WGS sequence"/>
</dbReference>
<dbReference type="PATRIC" id="fig|358396.7.peg.2713"/>
<evidence type="ECO:0000256" key="1">
    <source>
        <dbReference type="SAM" id="Phobius"/>
    </source>
</evidence>
<gene>
    <name evidence="3" type="ORF">C445_13335</name>
    <name evidence="2" type="ORF">CHINAEXTREME_01020</name>
</gene>
<proteinExistence type="predicted"/>
<keyword evidence="4" id="KW-1185">Reference proteome</keyword>
<organism evidence="3 4">
    <name type="scientific">Natronobacterium lacisalsi AJ5</name>
    <dbReference type="NCBI Taxonomy" id="358396"/>
    <lineage>
        <taxon>Archaea</taxon>
        <taxon>Methanobacteriati</taxon>
        <taxon>Methanobacteriota</taxon>
        <taxon>Stenosarchaea group</taxon>
        <taxon>Halobacteria</taxon>
        <taxon>Halobacteriales</taxon>
        <taxon>Natrialbaceae</taxon>
        <taxon>Natronobacterium</taxon>
    </lineage>
</organism>
<evidence type="ECO:0000313" key="2">
    <source>
        <dbReference type="EMBL" id="APW96429.1"/>
    </source>
</evidence>
<evidence type="ECO:0008006" key="6">
    <source>
        <dbReference type="Google" id="ProtNLM"/>
    </source>
</evidence>
<dbReference type="Proteomes" id="UP000186547">
    <property type="component" value="Chromosome"/>
</dbReference>
<protein>
    <recommendedName>
        <fullName evidence="6">PH domain-containing protein</fullName>
    </recommendedName>
</protein>
<evidence type="ECO:0000313" key="4">
    <source>
        <dbReference type="Proteomes" id="UP000011555"/>
    </source>
</evidence>